<dbReference type="Proteomes" id="UP000637628">
    <property type="component" value="Unassembled WGS sequence"/>
</dbReference>
<keyword evidence="1" id="KW-0732">Signal</keyword>
<dbReference type="SUPFAM" id="SSF50969">
    <property type="entry name" value="YVTN repeat-like/Quinoprotein amine dehydrogenase"/>
    <property type="match status" value="1"/>
</dbReference>
<dbReference type="Gene3D" id="2.130.10.10">
    <property type="entry name" value="YVTN repeat-like/Quinoprotein amine dehydrogenase"/>
    <property type="match status" value="1"/>
</dbReference>
<evidence type="ECO:0000256" key="1">
    <source>
        <dbReference type="SAM" id="SignalP"/>
    </source>
</evidence>
<organism evidence="2 3">
    <name type="scientific">Paractinoplanes durhamensis</name>
    <dbReference type="NCBI Taxonomy" id="113563"/>
    <lineage>
        <taxon>Bacteria</taxon>
        <taxon>Bacillati</taxon>
        <taxon>Actinomycetota</taxon>
        <taxon>Actinomycetes</taxon>
        <taxon>Micromonosporales</taxon>
        <taxon>Micromonosporaceae</taxon>
        <taxon>Paractinoplanes</taxon>
    </lineage>
</organism>
<accession>A0ABQ3YYX2</accession>
<protein>
    <submittedName>
        <fullName evidence="2">Uncharacterized protein</fullName>
    </submittedName>
</protein>
<evidence type="ECO:0000313" key="3">
    <source>
        <dbReference type="Proteomes" id="UP000637628"/>
    </source>
</evidence>
<proteinExistence type="predicted"/>
<name>A0ABQ3YYX2_9ACTN</name>
<reference evidence="2 3" key="1">
    <citation type="submission" date="2021-01" db="EMBL/GenBank/DDBJ databases">
        <title>Whole genome shotgun sequence of Actinoplanes durhamensis NBRC 14914.</title>
        <authorList>
            <person name="Komaki H."/>
            <person name="Tamura T."/>
        </authorList>
    </citation>
    <scope>NUCLEOTIDE SEQUENCE [LARGE SCALE GENOMIC DNA]</scope>
    <source>
        <strain evidence="2 3">NBRC 14914</strain>
    </source>
</reference>
<feature type="chain" id="PRO_5046659297" evidence="1">
    <location>
        <begin position="31"/>
        <end position="601"/>
    </location>
</feature>
<dbReference type="EMBL" id="BOML01000033">
    <property type="protein sequence ID" value="GIE02790.1"/>
    <property type="molecule type" value="Genomic_DNA"/>
</dbReference>
<comment type="caution">
    <text evidence="2">The sequence shown here is derived from an EMBL/GenBank/DDBJ whole genome shotgun (WGS) entry which is preliminary data.</text>
</comment>
<evidence type="ECO:0000313" key="2">
    <source>
        <dbReference type="EMBL" id="GIE02790.1"/>
    </source>
</evidence>
<dbReference type="InterPro" id="IPR011044">
    <property type="entry name" value="Quino_amine_DH_bsu"/>
</dbReference>
<dbReference type="RefSeq" id="WP_203728508.1">
    <property type="nucleotide sequence ID" value="NZ_BAAATX010000013.1"/>
</dbReference>
<keyword evidence="3" id="KW-1185">Reference proteome</keyword>
<gene>
    <name evidence="2" type="ORF">Adu01nite_41400</name>
</gene>
<feature type="signal peptide" evidence="1">
    <location>
        <begin position="1"/>
        <end position="30"/>
    </location>
</feature>
<dbReference type="InterPro" id="IPR015943">
    <property type="entry name" value="WD40/YVTN_repeat-like_dom_sf"/>
</dbReference>
<sequence>MRTRTRWALSGAAVVAGAAWLVVPALSASASETTTSLPVTEFGSVLADSANHHVYVTGGPRTSNLAVLDEYGVLQQQVALGGASGMALSPDHETLYVALAKSGAGGIAAIDTATLAVEQTFSSVVCPSYLAAGSEKVYFTYGCDGGGLGSLDPATGAMTLGLGAATPDARPVSAAGGKLVTTTSTGIDLYDITGATPTLLTSAAPCTGASTATFNGGRILATCLSPGAAFALSAVDLSVTGTFGSNDQPAVGVAGSADGSTVAVATTTNYAPTVWVSAADGTALRNHPLPAGETIDYQGVALNGDGSTAYAVSHLSHAYRLHVFTSEAKTPTLTLTGPATADPGRPVTLTGTFGGGAGKQLAVTRTDLTGAHQLAVVTTGDGGAFTVTDQPAGGGDNIYAVSFAGDGTWGPAQATATVAVARKASGVWVETDRSHYAYGATAKVTIWVGHTTGQVCLASNLGLSTCTPTDKAGVAHLTYQMLQNTVLTASFAGNATYAPASMKLRVTTSAQVQEAIKGTRLAVFVQPYRPGATVRFTEQTLVHGKWRTVTTWTAKLDGNSRAVGVATGKIVRNQPYRIRASFIADAKNAAADGVWKTFKIR</sequence>